<dbReference type="GO" id="GO:0071949">
    <property type="term" value="F:FAD binding"/>
    <property type="evidence" value="ECO:0007669"/>
    <property type="project" value="InterPro"/>
</dbReference>
<gene>
    <name evidence="5" type="ORF">BS50DRAFT_482313</name>
</gene>
<dbReference type="Gene3D" id="3.30.9.10">
    <property type="entry name" value="D-Amino Acid Oxidase, subunit A, domain 2"/>
    <property type="match status" value="1"/>
</dbReference>
<dbReference type="SUPFAM" id="SSF51905">
    <property type="entry name" value="FAD/NAD(P)-binding domain"/>
    <property type="match status" value="1"/>
</dbReference>
<reference evidence="5 6" key="1">
    <citation type="journal article" date="2018" name="Front. Microbiol.">
        <title>Genome-Wide Analysis of Corynespora cassiicola Leaf Fall Disease Putative Effectors.</title>
        <authorList>
            <person name="Lopez D."/>
            <person name="Ribeiro S."/>
            <person name="Label P."/>
            <person name="Fumanal B."/>
            <person name="Venisse J.S."/>
            <person name="Kohler A."/>
            <person name="de Oliveira R.R."/>
            <person name="Labutti K."/>
            <person name="Lipzen A."/>
            <person name="Lail K."/>
            <person name="Bauer D."/>
            <person name="Ohm R.A."/>
            <person name="Barry K.W."/>
            <person name="Spatafora J."/>
            <person name="Grigoriev I.V."/>
            <person name="Martin F.M."/>
            <person name="Pujade-Renaud V."/>
        </authorList>
    </citation>
    <scope>NUCLEOTIDE SEQUENCE [LARGE SCALE GENOMIC DNA]</scope>
    <source>
        <strain evidence="5 6">Philippines</strain>
    </source>
</reference>
<dbReference type="Pfam" id="PF21274">
    <property type="entry name" value="Rng_hyd_C"/>
    <property type="match status" value="1"/>
</dbReference>
<organism evidence="5 6">
    <name type="scientific">Corynespora cassiicola Philippines</name>
    <dbReference type="NCBI Taxonomy" id="1448308"/>
    <lineage>
        <taxon>Eukaryota</taxon>
        <taxon>Fungi</taxon>
        <taxon>Dikarya</taxon>
        <taxon>Ascomycota</taxon>
        <taxon>Pezizomycotina</taxon>
        <taxon>Dothideomycetes</taxon>
        <taxon>Pleosporomycetidae</taxon>
        <taxon>Pleosporales</taxon>
        <taxon>Corynesporascaceae</taxon>
        <taxon>Corynespora</taxon>
    </lineage>
</organism>
<dbReference type="AlphaFoldDB" id="A0A2T2P6I0"/>
<protein>
    <recommendedName>
        <fullName evidence="4">FAD-binding domain-containing protein</fullName>
    </recommendedName>
</protein>
<dbReference type="Gene3D" id="3.40.30.120">
    <property type="match status" value="1"/>
</dbReference>
<evidence type="ECO:0000256" key="1">
    <source>
        <dbReference type="ARBA" id="ARBA00022630"/>
    </source>
</evidence>
<feature type="domain" description="FAD-binding" evidence="4">
    <location>
        <begin position="2"/>
        <end position="334"/>
    </location>
</feature>
<proteinExistence type="predicted"/>
<keyword evidence="6" id="KW-1185">Reference proteome</keyword>
<accession>A0A2T2P6I0</accession>
<dbReference type="STRING" id="1448308.A0A2T2P6I0"/>
<sequence>MISSAPGSAETPRAHITSAAALECLRDIDLYDECLRVGVYGDGMKHFRWCESMAGEEYGRLYTWGNGNRTADYSQVSPCVHMDLPQNRLEPILVKYATDHGFKMRFDTQLLGFEEDELGKYVCEVRDTITGAQYWIRTEYLFGADGGKSVVAEQLQLPMHVEADGGRAFNIRVKADLSHLMPNRQGNLHWCMRLEKDTDLMCVARMVKPWQEWLFVFFPKDPRTLVEKKNDEEWVSVVKEAIGDPNVEVEVFGTGNWWIQETHAEIIAKGKAFCLGDSIHRHPPTLGMGSNTCIQDAFNLAWKVDLVIKGKASPSLLHTYNTERQPIAADLVKSSNLILRKAMSVWEALGMQPPGSSEEQRLRVVRTMKEDSEDGRAARRLFSERLKDLHHETHALGFQRGQLYTGSAIYTVHEPAPFVPSERELQDPMLHYDPTTYPGRRFPHAWLRTAIPNTVVSTIDLAGKGRFSLFTGIGGLGWKHAANEVERNLRIHIEVILIGNGLDWEDMYLEWEERRGVEENGAVLVRPDLFVAWRAQESGNELERLTDVMNSILGTGKARNCDISTAKEM</sequence>
<dbReference type="Pfam" id="PF01494">
    <property type="entry name" value="FAD_binding_3"/>
    <property type="match status" value="1"/>
</dbReference>
<keyword evidence="3" id="KW-0560">Oxidoreductase</keyword>
<dbReference type="GO" id="GO:0016709">
    <property type="term" value="F:oxidoreductase activity, acting on paired donors, with incorporation or reduction of molecular oxygen, NAD(P)H as one donor, and incorporation of one atom of oxygen"/>
    <property type="evidence" value="ECO:0007669"/>
    <property type="project" value="UniProtKB-ARBA"/>
</dbReference>
<keyword evidence="1" id="KW-0285">Flavoprotein</keyword>
<dbReference type="InterPro" id="IPR036188">
    <property type="entry name" value="FAD/NAD-bd_sf"/>
</dbReference>
<dbReference type="InterPro" id="IPR050641">
    <property type="entry name" value="RIFMO-like"/>
</dbReference>
<dbReference type="OrthoDB" id="2690153at2759"/>
<dbReference type="EMBL" id="KZ678129">
    <property type="protein sequence ID" value="PSN73290.1"/>
    <property type="molecule type" value="Genomic_DNA"/>
</dbReference>
<dbReference type="PANTHER" id="PTHR43004:SF8">
    <property type="entry name" value="FAD-BINDING DOMAIN-CONTAINING PROTEIN-RELATED"/>
    <property type="match status" value="1"/>
</dbReference>
<dbReference type="Proteomes" id="UP000240883">
    <property type="component" value="Unassembled WGS sequence"/>
</dbReference>
<keyword evidence="2" id="KW-0274">FAD</keyword>
<evidence type="ECO:0000256" key="3">
    <source>
        <dbReference type="ARBA" id="ARBA00023002"/>
    </source>
</evidence>
<evidence type="ECO:0000313" key="5">
    <source>
        <dbReference type="EMBL" id="PSN73290.1"/>
    </source>
</evidence>
<name>A0A2T2P6I0_CORCC</name>
<evidence type="ECO:0000313" key="6">
    <source>
        <dbReference type="Proteomes" id="UP000240883"/>
    </source>
</evidence>
<dbReference type="PRINTS" id="PR00420">
    <property type="entry name" value="RNGMNOXGNASE"/>
</dbReference>
<dbReference type="InterPro" id="IPR002938">
    <property type="entry name" value="FAD-bd"/>
</dbReference>
<evidence type="ECO:0000256" key="2">
    <source>
        <dbReference type="ARBA" id="ARBA00022827"/>
    </source>
</evidence>
<dbReference type="PANTHER" id="PTHR43004">
    <property type="entry name" value="TRK SYSTEM POTASSIUM UPTAKE PROTEIN"/>
    <property type="match status" value="1"/>
</dbReference>
<dbReference type="Gene3D" id="3.50.50.60">
    <property type="entry name" value="FAD/NAD(P)-binding domain"/>
    <property type="match status" value="1"/>
</dbReference>
<evidence type="ECO:0000259" key="4">
    <source>
        <dbReference type="Pfam" id="PF01494"/>
    </source>
</evidence>